<evidence type="ECO:0000259" key="3">
    <source>
        <dbReference type="Pfam" id="PF00501"/>
    </source>
</evidence>
<dbReference type="GO" id="GO:0006631">
    <property type="term" value="P:fatty acid metabolic process"/>
    <property type="evidence" value="ECO:0007669"/>
    <property type="project" value="TreeGrafter"/>
</dbReference>
<dbReference type="KEGG" id="gji:H1R19_21130"/>
<dbReference type="Gene3D" id="3.40.50.12780">
    <property type="entry name" value="N-terminal domain of ligase-like"/>
    <property type="match status" value="1"/>
</dbReference>
<feature type="domain" description="AMP-binding enzyme C-terminal" evidence="4">
    <location>
        <begin position="446"/>
        <end position="521"/>
    </location>
</feature>
<reference evidence="6" key="1">
    <citation type="submission" date="2020-07" db="EMBL/GenBank/DDBJ databases">
        <title>novel species isolated from the respiratory tract of Marmot.</title>
        <authorList>
            <person name="Zhang G."/>
        </authorList>
    </citation>
    <scope>NUCLEOTIDE SEQUENCE [LARGE SCALE GENOMIC DNA]</scope>
    <source>
        <strain evidence="6">686</strain>
    </source>
</reference>
<gene>
    <name evidence="5" type="ORF">H1R19_21130</name>
</gene>
<dbReference type="Pfam" id="PF00501">
    <property type="entry name" value="AMP-binding"/>
    <property type="match status" value="1"/>
</dbReference>
<dbReference type="InterPro" id="IPR020845">
    <property type="entry name" value="AMP-binding_CS"/>
</dbReference>
<sequence>MSYQRASRIPASVRERWHRAGFHTQQTIGGLLEDSAARWPQRVAAITETGEVTFTDLARQSRHIATTLIEAGVQPGEAVSWLLPTGPEAIATAAAIWRIGAISSPLVPIYGSREITTALSQVRPTAIITSTASARRDYPDEFDEICRAVELVPRIRLLTSGAHPGWVSSSDVRVGSLPDRVQPATAEHPALVLFTSGTESEPKGVIHSVAGLSHELRSTVSGWGLTFRDRMVMASPMTHITGLLQGFMIPAHIGAAAILLERWDAEVCVEMIERHGATYMAGATPFLRELHRSYLDSGRGSSSLRQYCCGGASVPPDLIRDVNALGIAAYRAWGMTELPTATLPNEFDPLDARADTDGPLAPGVELLVVDDAGAPVGPGEGGELLIRGPEMMRGYVRADLDDRAFTREGWLRTGDLGALDADGRVRITGRTKDIINRGGEKLSAREIEEAIARHPDISAVAVLAVPGGRLGERVGAVVVSHRRDLTVSEVGAVVTEAGLARQKQPEMITVVDALPTNATGKIDRRTLRALFSDGDSTD</sequence>
<feature type="domain" description="AMP-dependent synthetase/ligase" evidence="3">
    <location>
        <begin position="32"/>
        <end position="395"/>
    </location>
</feature>
<evidence type="ECO:0000259" key="4">
    <source>
        <dbReference type="Pfam" id="PF13193"/>
    </source>
</evidence>
<dbReference type="Gene3D" id="3.30.300.30">
    <property type="match status" value="1"/>
</dbReference>
<dbReference type="InterPro" id="IPR000873">
    <property type="entry name" value="AMP-dep_synth/lig_dom"/>
</dbReference>
<dbReference type="GO" id="GO:0031956">
    <property type="term" value="F:medium-chain fatty acid-CoA ligase activity"/>
    <property type="evidence" value="ECO:0007669"/>
    <property type="project" value="TreeGrafter"/>
</dbReference>
<evidence type="ECO:0000313" key="6">
    <source>
        <dbReference type="Proteomes" id="UP000515663"/>
    </source>
</evidence>
<dbReference type="RefSeq" id="WP_219850079.1">
    <property type="nucleotide sequence ID" value="NZ_CP059491.1"/>
</dbReference>
<dbReference type="PANTHER" id="PTHR43201:SF5">
    <property type="entry name" value="MEDIUM-CHAIN ACYL-COA LIGASE ACSF2, MITOCHONDRIAL"/>
    <property type="match status" value="1"/>
</dbReference>
<dbReference type="InterPro" id="IPR025110">
    <property type="entry name" value="AMP-bd_C"/>
</dbReference>
<dbReference type="EMBL" id="CP059491">
    <property type="protein sequence ID" value="QMT01303.1"/>
    <property type="molecule type" value="Genomic_DNA"/>
</dbReference>
<comment type="similarity">
    <text evidence="1">Belongs to the ATP-dependent AMP-binding enzyme family.</text>
</comment>
<dbReference type="AlphaFoldDB" id="A0A7D7LR40"/>
<proteinExistence type="inferred from homology"/>
<dbReference type="Proteomes" id="UP000515663">
    <property type="component" value="Chromosome"/>
</dbReference>
<accession>A0A7D7LR40</accession>
<dbReference type="SUPFAM" id="SSF56801">
    <property type="entry name" value="Acetyl-CoA synthetase-like"/>
    <property type="match status" value="1"/>
</dbReference>
<keyword evidence="2" id="KW-0436">Ligase</keyword>
<dbReference type="PANTHER" id="PTHR43201">
    <property type="entry name" value="ACYL-COA SYNTHETASE"/>
    <property type="match status" value="1"/>
</dbReference>
<organism evidence="5 6">
    <name type="scientific">Gordonia jinghuaiqii</name>
    <dbReference type="NCBI Taxonomy" id="2758710"/>
    <lineage>
        <taxon>Bacteria</taxon>
        <taxon>Bacillati</taxon>
        <taxon>Actinomycetota</taxon>
        <taxon>Actinomycetes</taxon>
        <taxon>Mycobacteriales</taxon>
        <taxon>Gordoniaceae</taxon>
        <taxon>Gordonia</taxon>
    </lineage>
</organism>
<name>A0A7D7LR40_9ACTN</name>
<dbReference type="InterPro" id="IPR042099">
    <property type="entry name" value="ANL_N_sf"/>
</dbReference>
<evidence type="ECO:0000256" key="2">
    <source>
        <dbReference type="ARBA" id="ARBA00022598"/>
    </source>
</evidence>
<evidence type="ECO:0000256" key="1">
    <source>
        <dbReference type="ARBA" id="ARBA00006432"/>
    </source>
</evidence>
<dbReference type="InterPro" id="IPR045851">
    <property type="entry name" value="AMP-bd_C_sf"/>
</dbReference>
<dbReference type="Pfam" id="PF13193">
    <property type="entry name" value="AMP-binding_C"/>
    <property type="match status" value="1"/>
</dbReference>
<protein>
    <submittedName>
        <fullName evidence="5">AMP-binding protein</fullName>
    </submittedName>
</protein>
<evidence type="ECO:0000313" key="5">
    <source>
        <dbReference type="EMBL" id="QMT01303.1"/>
    </source>
</evidence>
<keyword evidence="6" id="KW-1185">Reference proteome</keyword>
<dbReference type="PROSITE" id="PS00455">
    <property type="entry name" value="AMP_BINDING"/>
    <property type="match status" value="1"/>
</dbReference>